<keyword evidence="3" id="KW-1185">Reference proteome</keyword>
<dbReference type="InParanoid" id="A0A672G4U1"/>
<dbReference type="Ensembl" id="ENSSFAT00005014529.1">
    <property type="protein sequence ID" value="ENSSFAP00005013941.1"/>
    <property type="gene ID" value="ENSSFAG00005007555.1"/>
</dbReference>
<reference evidence="2" key="3">
    <citation type="submission" date="2025-09" db="UniProtKB">
        <authorList>
            <consortium name="Ensembl"/>
        </authorList>
    </citation>
    <scope>IDENTIFICATION</scope>
</reference>
<name>A0A672G4U1_SALFA</name>
<evidence type="ECO:0000313" key="3">
    <source>
        <dbReference type="Proteomes" id="UP000472267"/>
    </source>
</evidence>
<reference evidence="2" key="1">
    <citation type="submission" date="2019-06" db="EMBL/GenBank/DDBJ databases">
        <authorList>
            <consortium name="Wellcome Sanger Institute Data Sharing"/>
        </authorList>
    </citation>
    <scope>NUCLEOTIDE SEQUENCE [LARGE SCALE GENOMIC DNA]</scope>
</reference>
<dbReference type="Proteomes" id="UP000472267">
    <property type="component" value="Chromosome 17"/>
</dbReference>
<feature type="region of interest" description="Disordered" evidence="1">
    <location>
        <begin position="33"/>
        <end position="54"/>
    </location>
</feature>
<evidence type="ECO:0000313" key="2">
    <source>
        <dbReference type="Ensembl" id="ENSSFAP00005013941.1"/>
    </source>
</evidence>
<proteinExistence type="predicted"/>
<reference evidence="2" key="2">
    <citation type="submission" date="2025-08" db="UniProtKB">
        <authorList>
            <consortium name="Ensembl"/>
        </authorList>
    </citation>
    <scope>IDENTIFICATION</scope>
</reference>
<feature type="region of interest" description="Disordered" evidence="1">
    <location>
        <begin position="106"/>
        <end position="133"/>
    </location>
</feature>
<dbReference type="OMA" id="NIYTERV"/>
<accession>A0A672G4U1</accession>
<evidence type="ECO:0000256" key="1">
    <source>
        <dbReference type="SAM" id="MobiDB-lite"/>
    </source>
</evidence>
<protein>
    <submittedName>
        <fullName evidence="2">Uncharacterized protein</fullName>
    </submittedName>
</protein>
<sequence>MEGECLALKDLTSPRKIFSLFKSQENIYTERVRSTPLSSADSTAPPLLMNRRGANPDLTQITPIKLGALAEPLTPTANLKILVSAASPDIRDREMKKVLFRPIENDREQTARTDAAVEEEAEADDPGQVGSWTSLTRFVPKTSPAAGNLLNL</sequence>
<dbReference type="AlphaFoldDB" id="A0A672G4U1"/>
<organism evidence="2 3">
    <name type="scientific">Salarias fasciatus</name>
    <name type="common">Jewelled blenny</name>
    <name type="synonym">Blennius fasciatus</name>
    <dbReference type="NCBI Taxonomy" id="181472"/>
    <lineage>
        <taxon>Eukaryota</taxon>
        <taxon>Metazoa</taxon>
        <taxon>Chordata</taxon>
        <taxon>Craniata</taxon>
        <taxon>Vertebrata</taxon>
        <taxon>Euteleostomi</taxon>
        <taxon>Actinopterygii</taxon>
        <taxon>Neopterygii</taxon>
        <taxon>Teleostei</taxon>
        <taxon>Neoteleostei</taxon>
        <taxon>Acanthomorphata</taxon>
        <taxon>Ovalentaria</taxon>
        <taxon>Blenniimorphae</taxon>
        <taxon>Blenniiformes</taxon>
        <taxon>Blennioidei</taxon>
        <taxon>Blenniidae</taxon>
        <taxon>Salariinae</taxon>
        <taxon>Salarias</taxon>
    </lineage>
</organism>
<feature type="compositionally biased region" description="Acidic residues" evidence="1">
    <location>
        <begin position="116"/>
        <end position="125"/>
    </location>
</feature>